<organism evidence="2 3">
    <name type="scientific">Kipferlia bialata</name>
    <dbReference type="NCBI Taxonomy" id="797122"/>
    <lineage>
        <taxon>Eukaryota</taxon>
        <taxon>Metamonada</taxon>
        <taxon>Carpediemonas-like organisms</taxon>
        <taxon>Kipferlia</taxon>
    </lineage>
</organism>
<name>A0A9K3CT00_9EUKA</name>
<evidence type="ECO:0000313" key="2">
    <source>
        <dbReference type="EMBL" id="GIQ81139.1"/>
    </source>
</evidence>
<dbReference type="Gene3D" id="1.25.10.10">
    <property type="entry name" value="Leucine-rich Repeat Variant"/>
    <property type="match status" value="2"/>
</dbReference>
<feature type="compositionally biased region" description="Polar residues" evidence="1">
    <location>
        <begin position="1"/>
        <end position="10"/>
    </location>
</feature>
<comment type="caution">
    <text evidence="2">The sequence shown here is derived from an EMBL/GenBank/DDBJ whole genome shotgun (WGS) entry which is preliminary data.</text>
</comment>
<dbReference type="InterPro" id="IPR016024">
    <property type="entry name" value="ARM-type_fold"/>
</dbReference>
<accession>A0A9K3CT00</accession>
<protein>
    <submittedName>
        <fullName evidence="2">Uncharacterized protein</fullName>
    </submittedName>
</protein>
<dbReference type="InterPro" id="IPR040144">
    <property type="entry name" value="RAP1GDS1"/>
</dbReference>
<dbReference type="SUPFAM" id="SSF48371">
    <property type="entry name" value="ARM repeat"/>
    <property type="match status" value="2"/>
</dbReference>
<feature type="region of interest" description="Disordered" evidence="1">
    <location>
        <begin position="1"/>
        <end position="40"/>
    </location>
</feature>
<gene>
    <name evidence="2" type="ORF">KIPB_002048</name>
</gene>
<feature type="non-terminal residue" evidence="2">
    <location>
        <position position="1"/>
    </location>
</feature>
<evidence type="ECO:0000256" key="1">
    <source>
        <dbReference type="SAM" id="MobiDB-lite"/>
    </source>
</evidence>
<dbReference type="PANTHER" id="PTHR10957">
    <property type="entry name" value="RAP1 GTPASE-GDP DISSOCIATION STIMULATOR 1"/>
    <property type="match status" value="1"/>
</dbReference>
<dbReference type="EMBL" id="BDIP01000316">
    <property type="protein sequence ID" value="GIQ81139.1"/>
    <property type="molecule type" value="Genomic_DNA"/>
</dbReference>
<evidence type="ECO:0000313" key="3">
    <source>
        <dbReference type="Proteomes" id="UP000265618"/>
    </source>
</evidence>
<proteinExistence type="predicted"/>
<sequence length="681" mass="73467">DETTHQSSQDCPIGDTDKDTENEDKGTDKPPPPTPLALTGPSLALRSVVQTLRTQVTEPALAIVRSLDRILDIGIETEGSEGFAQYTAGLRELDVMSLVPMVLRKYGFSTEVCRHCALLTQTLAEEAEGDTKLVAMYETGICDLLAFCMHQHGYNPEVSGPILSAIGTIAYPDANLASMLKTPPSGQEPIYKYAVTALETTPDEYFVVKSVSYLLSLLLNADSEAAVPDLYLPPLVHLIGHCAEAVVDTEEAVDLSCHLFDCLTQYSVKAFSSCYEVGAHFTAIHTLKAYPECEVRCQKATFLLCTLLAQAAEEGKEEEAVGVMVRAGAVPDVLAVLEGHADNAEVLDPCFDALTALMLDDGVTAKALYEAGTHTKALRVAATFPANPGLVTSVCRHLSRIANDNEDRSTALMHMGAIKTALSVMDRHGDNDEAVLFGLVLINGIKDKAPEDEFKAHLIEIGGHEAAIRVLKMYMTPDTEEGVAAVSEAAGILWNLTYDDKTFRPDIFNLDNVGLLVPFLGTCKDDERVVLSVLGTLANMCHCDTLRDVLFEMGVHKMAHEGLKAFPETENSPVIAESMCEIIMQFAGAGMSNVKTLIADGCTEWVVGALKQYGTDPEQSDLVLVGLGALGYMAEEDSHVKTMIEMGVLDTVESVCAAHADNQEVHGVGIKVRETLEGKVR</sequence>
<dbReference type="AlphaFoldDB" id="A0A9K3CT00"/>
<dbReference type="InterPro" id="IPR011989">
    <property type="entry name" value="ARM-like"/>
</dbReference>
<dbReference type="Proteomes" id="UP000265618">
    <property type="component" value="Unassembled WGS sequence"/>
</dbReference>
<keyword evidence="3" id="KW-1185">Reference proteome</keyword>
<dbReference type="GO" id="GO:0005085">
    <property type="term" value="F:guanyl-nucleotide exchange factor activity"/>
    <property type="evidence" value="ECO:0007669"/>
    <property type="project" value="InterPro"/>
</dbReference>
<reference evidence="2 3" key="1">
    <citation type="journal article" date="2018" name="PLoS ONE">
        <title>The draft genome of Kipferlia bialata reveals reductive genome evolution in fornicate parasites.</title>
        <authorList>
            <person name="Tanifuji G."/>
            <person name="Takabayashi S."/>
            <person name="Kume K."/>
            <person name="Takagi M."/>
            <person name="Nakayama T."/>
            <person name="Kamikawa R."/>
            <person name="Inagaki Y."/>
            <person name="Hashimoto T."/>
        </authorList>
    </citation>
    <scope>NUCLEOTIDE SEQUENCE [LARGE SCALE GENOMIC DNA]</scope>
    <source>
        <strain evidence="2">NY0173</strain>
    </source>
</reference>
<feature type="compositionally biased region" description="Basic and acidic residues" evidence="1">
    <location>
        <begin position="15"/>
        <end position="28"/>
    </location>
</feature>